<comment type="caution">
    <text evidence="1">The sequence shown here is derived from an EMBL/GenBank/DDBJ whole genome shotgun (WGS) entry which is preliminary data.</text>
</comment>
<proteinExistence type="predicted"/>
<gene>
    <name evidence="1" type="ORF">CLODIP_2_CD10668</name>
</gene>
<dbReference type="Proteomes" id="UP000494165">
    <property type="component" value="Unassembled WGS sequence"/>
</dbReference>
<evidence type="ECO:0000313" key="1">
    <source>
        <dbReference type="EMBL" id="CAB3370456.1"/>
    </source>
</evidence>
<name>A0A8S1CQH4_9INSE</name>
<keyword evidence="2" id="KW-1185">Reference proteome</keyword>
<reference evidence="1 2" key="1">
    <citation type="submission" date="2020-04" db="EMBL/GenBank/DDBJ databases">
        <authorList>
            <person name="Alioto T."/>
            <person name="Alioto T."/>
            <person name="Gomez Garrido J."/>
        </authorList>
    </citation>
    <scope>NUCLEOTIDE SEQUENCE [LARGE SCALE GENOMIC DNA]</scope>
</reference>
<evidence type="ECO:0000313" key="2">
    <source>
        <dbReference type="Proteomes" id="UP000494165"/>
    </source>
</evidence>
<sequence>MAQTVLCLVLNFLPKNGMKGLNFETCEKECAKKYLKRGMHALFGQKEWPKIGHQKGKLIALHSCGWLAAAEHLEVAATANCGGSLSLAAPASKVGLSRPPFLILALARLVPKEGMTIAKTEEV</sequence>
<dbReference type="AlphaFoldDB" id="A0A8S1CQH4"/>
<organism evidence="1 2">
    <name type="scientific">Cloeon dipterum</name>
    <dbReference type="NCBI Taxonomy" id="197152"/>
    <lineage>
        <taxon>Eukaryota</taxon>
        <taxon>Metazoa</taxon>
        <taxon>Ecdysozoa</taxon>
        <taxon>Arthropoda</taxon>
        <taxon>Hexapoda</taxon>
        <taxon>Insecta</taxon>
        <taxon>Pterygota</taxon>
        <taxon>Palaeoptera</taxon>
        <taxon>Ephemeroptera</taxon>
        <taxon>Pisciforma</taxon>
        <taxon>Baetidae</taxon>
        <taxon>Cloeon</taxon>
    </lineage>
</organism>
<protein>
    <submittedName>
        <fullName evidence="1">Uncharacterized protein</fullName>
    </submittedName>
</protein>
<dbReference type="EMBL" id="CADEPI010000052">
    <property type="protein sequence ID" value="CAB3370456.1"/>
    <property type="molecule type" value="Genomic_DNA"/>
</dbReference>
<accession>A0A8S1CQH4</accession>